<dbReference type="InParanoid" id="S7XTH1"/>
<dbReference type="InterPro" id="IPR044713">
    <property type="entry name" value="DNJA1/2-like"/>
</dbReference>
<dbReference type="InterPro" id="IPR001305">
    <property type="entry name" value="HSP_DnaJ_Cys-rich_dom"/>
</dbReference>
<comment type="caution">
    <text evidence="8">The sequence shown here is derived from an EMBL/GenBank/DDBJ whole genome shotgun (WGS) entry which is preliminary data.</text>
</comment>
<dbReference type="Gene3D" id="1.10.287.110">
    <property type="entry name" value="DnaJ domain"/>
    <property type="match status" value="1"/>
</dbReference>
<feature type="zinc finger region" description="CR-type" evidence="5">
    <location>
        <begin position="137"/>
        <end position="217"/>
    </location>
</feature>
<dbReference type="Pfam" id="PF00684">
    <property type="entry name" value="DnaJ_CXXCXGXG"/>
    <property type="match status" value="1"/>
</dbReference>
<evidence type="ECO:0000256" key="2">
    <source>
        <dbReference type="ARBA" id="ARBA00022737"/>
    </source>
</evidence>
<proteinExistence type="predicted"/>
<dbReference type="OrthoDB" id="550424at2759"/>
<dbReference type="SUPFAM" id="SSF57938">
    <property type="entry name" value="DnaJ/Hsp40 cysteine-rich domain"/>
    <property type="match status" value="1"/>
</dbReference>
<keyword evidence="2" id="KW-0677">Repeat</keyword>
<dbReference type="InterPro" id="IPR001623">
    <property type="entry name" value="DnaJ_domain"/>
</dbReference>
<dbReference type="STRING" id="1358809.S7XTH1"/>
<dbReference type="InterPro" id="IPR036410">
    <property type="entry name" value="HSP_DnaJ_Cys-rich_dom_sf"/>
</dbReference>
<dbReference type="InterPro" id="IPR036869">
    <property type="entry name" value="J_dom_sf"/>
</dbReference>
<name>S7XTH1_SPRLO</name>
<dbReference type="SUPFAM" id="SSF46565">
    <property type="entry name" value="Chaperone J-domain"/>
    <property type="match status" value="1"/>
</dbReference>
<sequence>MNTDPKGHYAFLGLKAGASLQEVQSAIKRKQMDCHPDSPKNRKLLNSISDPDEKAKKLEELNKLGMQFNAAKAEIGDEKKKEIYDSGMGEGMGMDFGGSSIFDIFERFGGGRRREQVKKVKDTVFELKISIKESYTGKKSKLRVKRTVICTGCDGKGGDNVEHCGKCDGLGKVRVKRQQGFFVQIEERVCDGCYGSGSKIKGKSCNECKGKQYKEEQKVIEVDILPGTENKSVHKFERCGDEKLGCIPGDLIIVIMVAEDPNYIRIGNDIISSVEIDIFTILTGGSVYFTHLDDRKLEIKLNKFTNLNDSICVEGEGFLNADLYLHPKVHINNTIDTEKLKQILPPILPVPFKTADKTIQGRFKDVPEHQNAHEDEREQEGFSFFSGFGF</sequence>
<dbReference type="GO" id="GO:0051082">
    <property type="term" value="F:unfolded protein binding"/>
    <property type="evidence" value="ECO:0007669"/>
    <property type="project" value="InterPro"/>
</dbReference>
<reference evidence="9" key="1">
    <citation type="journal article" date="2013" name="PLoS Genet.">
        <title>The genome of Spraguea lophii and the basis of host-microsporidian interactions.</title>
        <authorList>
            <person name="Campbell S.E."/>
            <person name="Williams T.A."/>
            <person name="Yousuf A."/>
            <person name="Soanes D.M."/>
            <person name="Paszkiewicz K.H."/>
            <person name="Williams B.A.P."/>
        </authorList>
    </citation>
    <scope>NUCLEOTIDE SEQUENCE [LARGE SCALE GENOMIC DNA]</scope>
    <source>
        <strain evidence="9">42_110</strain>
    </source>
</reference>
<dbReference type="CDD" id="cd10719">
    <property type="entry name" value="DnaJ_zf"/>
    <property type="match status" value="1"/>
</dbReference>
<protein>
    <submittedName>
        <fullName evidence="8">Mitochondrial-type Hsp40</fullName>
    </submittedName>
</protein>
<dbReference type="SUPFAM" id="SSF49493">
    <property type="entry name" value="HSP40/DnaJ peptide-binding domain"/>
    <property type="match status" value="2"/>
</dbReference>
<dbReference type="HOGENOM" id="CLU_017633_0_7_1"/>
<evidence type="ECO:0000256" key="5">
    <source>
        <dbReference type="PROSITE-ProRule" id="PRU00546"/>
    </source>
</evidence>
<dbReference type="AlphaFoldDB" id="S7XTH1"/>
<evidence type="ECO:0000256" key="1">
    <source>
        <dbReference type="ARBA" id="ARBA00022723"/>
    </source>
</evidence>
<dbReference type="OMA" id="SYEYETH"/>
<feature type="domain" description="CR-type" evidence="7">
    <location>
        <begin position="137"/>
        <end position="217"/>
    </location>
</feature>
<evidence type="ECO:0000259" key="7">
    <source>
        <dbReference type="PROSITE" id="PS51188"/>
    </source>
</evidence>
<dbReference type="PROSITE" id="PS51188">
    <property type="entry name" value="ZF_CR"/>
    <property type="match status" value="1"/>
</dbReference>
<gene>
    <name evidence="8" type="ORF">SLOPH_1358</name>
</gene>
<dbReference type="InterPro" id="IPR008971">
    <property type="entry name" value="HSP40/DnaJ_pept-bd"/>
</dbReference>
<evidence type="ECO:0000256" key="3">
    <source>
        <dbReference type="ARBA" id="ARBA00022771"/>
    </source>
</evidence>
<accession>S7XTH1</accession>
<evidence type="ECO:0000256" key="4">
    <source>
        <dbReference type="ARBA" id="ARBA00022833"/>
    </source>
</evidence>
<dbReference type="VEuPathDB" id="MicrosporidiaDB:SLOPH_1358"/>
<dbReference type="PROSITE" id="PS50076">
    <property type="entry name" value="DNAJ_2"/>
    <property type="match status" value="1"/>
</dbReference>
<feature type="domain" description="J" evidence="6">
    <location>
        <begin position="7"/>
        <end position="88"/>
    </location>
</feature>
<dbReference type="GO" id="GO:0008270">
    <property type="term" value="F:zinc ion binding"/>
    <property type="evidence" value="ECO:0007669"/>
    <property type="project" value="UniProtKB-KW"/>
</dbReference>
<dbReference type="PANTHER" id="PTHR43888">
    <property type="entry name" value="DNAJ-LIKE-2, ISOFORM A-RELATED"/>
    <property type="match status" value="1"/>
</dbReference>
<evidence type="ECO:0000313" key="9">
    <source>
        <dbReference type="Proteomes" id="UP000014978"/>
    </source>
</evidence>
<dbReference type="GO" id="GO:0006457">
    <property type="term" value="P:protein folding"/>
    <property type="evidence" value="ECO:0007669"/>
    <property type="project" value="InterPro"/>
</dbReference>
<keyword evidence="1 5" id="KW-0479">Metal-binding</keyword>
<dbReference type="FunCoup" id="S7XTH1">
    <property type="interactions" value="261"/>
</dbReference>
<keyword evidence="3 5" id="KW-0863">Zinc-finger</keyword>
<keyword evidence="9" id="KW-1185">Reference proteome</keyword>
<keyword evidence="4 5" id="KW-0862">Zinc</keyword>
<organism evidence="8 9">
    <name type="scientific">Spraguea lophii (strain 42_110)</name>
    <name type="common">Microsporidian parasite</name>
    <dbReference type="NCBI Taxonomy" id="1358809"/>
    <lineage>
        <taxon>Eukaryota</taxon>
        <taxon>Fungi</taxon>
        <taxon>Fungi incertae sedis</taxon>
        <taxon>Microsporidia</taxon>
        <taxon>Spragueidae</taxon>
        <taxon>Spraguea</taxon>
    </lineage>
</organism>
<dbReference type="Proteomes" id="UP000014978">
    <property type="component" value="Unassembled WGS sequence"/>
</dbReference>
<dbReference type="Gene3D" id="2.60.260.20">
    <property type="entry name" value="Urease metallochaperone UreE, N-terminal domain"/>
    <property type="match status" value="2"/>
</dbReference>
<dbReference type="EMBL" id="ATCN01000368">
    <property type="protein sequence ID" value="EPR79178.1"/>
    <property type="molecule type" value="Genomic_DNA"/>
</dbReference>
<dbReference type="InterPro" id="IPR002939">
    <property type="entry name" value="DnaJ_C"/>
</dbReference>
<evidence type="ECO:0000259" key="6">
    <source>
        <dbReference type="PROSITE" id="PS50076"/>
    </source>
</evidence>
<dbReference type="Pfam" id="PF01556">
    <property type="entry name" value="DnaJ_C"/>
    <property type="match status" value="1"/>
</dbReference>
<dbReference type="CDD" id="cd10747">
    <property type="entry name" value="DnaJ_C"/>
    <property type="match status" value="1"/>
</dbReference>
<evidence type="ECO:0000313" key="8">
    <source>
        <dbReference type="EMBL" id="EPR79178.1"/>
    </source>
</evidence>
<dbReference type="Gene3D" id="2.10.230.10">
    <property type="entry name" value="Heat shock protein DnaJ, cysteine-rich domain"/>
    <property type="match status" value="1"/>
</dbReference>
<dbReference type="CDD" id="cd06257">
    <property type="entry name" value="DnaJ"/>
    <property type="match status" value="1"/>
</dbReference>
<dbReference type="GO" id="GO:0030544">
    <property type="term" value="F:Hsp70 protein binding"/>
    <property type="evidence" value="ECO:0007669"/>
    <property type="project" value="InterPro"/>
</dbReference>